<gene>
    <name evidence="1" type="ORF">HELGO_WM3312</name>
</gene>
<organism evidence="1">
    <name type="scientific">uncultured Sulfurovum sp</name>
    <dbReference type="NCBI Taxonomy" id="269237"/>
    <lineage>
        <taxon>Bacteria</taxon>
        <taxon>Pseudomonadati</taxon>
        <taxon>Campylobacterota</taxon>
        <taxon>Epsilonproteobacteria</taxon>
        <taxon>Campylobacterales</taxon>
        <taxon>Sulfurovaceae</taxon>
        <taxon>Sulfurovum</taxon>
        <taxon>environmental samples</taxon>
    </lineage>
</organism>
<sequence>MLTKEKVFEKIKEDRQEWEDSHDYWNGGEASENAPYGWDVNVIGSTFGTKEDEYKAIVTKCKIEDGQSIIGDEVLFEFTIDSRGLLV</sequence>
<proteinExistence type="predicted"/>
<name>A0A6S6SWA7_9BACT</name>
<evidence type="ECO:0000313" key="1">
    <source>
        <dbReference type="EMBL" id="CAA6807576.1"/>
    </source>
</evidence>
<dbReference type="AlphaFoldDB" id="A0A6S6SWA7"/>
<protein>
    <submittedName>
        <fullName evidence="1">Uncharacterized protein</fullName>
    </submittedName>
</protein>
<dbReference type="EMBL" id="CACVAS010000047">
    <property type="protein sequence ID" value="CAA6807576.1"/>
    <property type="molecule type" value="Genomic_DNA"/>
</dbReference>
<reference evidence="1" key="1">
    <citation type="submission" date="2020-01" db="EMBL/GenBank/DDBJ databases">
        <authorList>
            <person name="Meier V. D."/>
            <person name="Meier V D."/>
        </authorList>
    </citation>
    <scope>NUCLEOTIDE SEQUENCE</scope>
    <source>
        <strain evidence="1">HLG_WM_MAG_01</strain>
    </source>
</reference>
<accession>A0A6S6SWA7</accession>